<keyword evidence="3" id="KW-1185">Reference proteome</keyword>
<dbReference type="EMBL" id="CM001475">
    <property type="protein sequence ID" value="EIC30235.1"/>
    <property type="molecule type" value="Genomic_DNA"/>
</dbReference>
<dbReference type="Proteomes" id="UP000005090">
    <property type="component" value="Chromosome"/>
</dbReference>
<keyword evidence="1" id="KW-0472">Membrane</keyword>
<feature type="transmembrane region" description="Helical" evidence="1">
    <location>
        <begin position="151"/>
        <end position="178"/>
    </location>
</feature>
<proteinExistence type="predicted"/>
<dbReference type="HOGENOM" id="CLU_1265708_0_0_6"/>
<dbReference type="AlphaFoldDB" id="H8GI91"/>
<protein>
    <submittedName>
        <fullName evidence="2">Uncharacterized protein</fullName>
    </submittedName>
</protein>
<accession>H8GI91</accession>
<feature type="transmembrane region" description="Helical" evidence="1">
    <location>
        <begin position="76"/>
        <end position="92"/>
    </location>
</feature>
<keyword evidence="1" id="KW-0812">Transmembrane</keyword>
<feature type="transmembrane region" description="Helical" evidence="1">
    <location>
        <begin position="112"/>
        <end position="130"/>
    </location>
</feature>
<feature type="transmembrane region" description="Helical" evidence="1">
    <location>
        <begin position="184"/>
        <end position="201"/>
    </location>
</feature>
<dbReference type="STRING" id="686340.Metal_2518"/>
<evidence type="ECO:0000313" key="3">
    <source>
        <dbReference type="Proteomes" id="UP000005090"/>
    </source>
</evidence>
<name>H8GI91_METAL</name>
<reference evidence="2 3" key="1">
    <citation type="journal article" date="2013" name="Genome Announc.">
        <title>Genome Sequence of the Obligate Gammaproteobacterial Methanotroph Methylomicrobium album Strain BG8.</title>
        <authorList>
            <person name="Kits K.D."/>
            <person name="Kalyuzhnaya M.G."/>
            <person name="Klotz M.G."/>
            <person name="Jetten M.S."/>
            <person name="Op den Camp H.J."/>
            <person name="Vuilleumier S."/>
            <person name="Bringel F."/>
            <person name="Dispirito A.A."/>
            <person name="Murrell J.C."/>
            <person name="Bruce D."/>
            <person name="Cheng J.F."/>
            <person name="Copeland A."/>
            <person name="Goodwin L."/>
            <person name="Hauser L."/>
            <person name="Lajus A."/>
            <person name="Land M.L."/>
            <person name="Lapidus A."/>
            <person name="Lucas S."/>
            <person name="Medigue C."/>
            <person name="Pitluck S."/>
            <person name="Woyke T."/>
            <person name="Zeytun A."/>
            <person name="Stein L.Y."/>
        </authorList>
    </citation>
    <scope>NUCLEOTIDE SEQUENCE [LARGE SCALE GENOMIC DNA]</scope>
    <source>
        <strain evidence="2 3">BG8</strain>
    </source>
</reference>
<keyword evidence="1" id="KW-1133">Transmembrane helix</keyword>
<evidence type="ECO:0000256" key="1">
    <source>
        <dbReference type="SAM" id="Phobius"/>
    </source>
</evidence>
<feature type="transmembrane region" description="Helical" evidence="1">
    <location>
        <begin position="12"/>
        <end position="32"/>
    </location>
</feature>
<feature type="transmembrane region" description="Helical" evidence="1">
    <location>
        <begin position="52"/>
        <end position="69"/>
    </location>
</feature>
<gene>
    <name evidence="2" type="ORF">Metal_2518</name>
</gene>
<organism evidence="2 3">
    <name type="scientific">Methylomicrobium album BG8</name>
    <dbReference type="NCBI Taxonomy" id="686340"/>
    <lineage>
        <taxon>Bacteria</taxon>
        <taxon>Pseudomonadati</taxon>
        <taxon>Pseudomonadota</taxon>
        <taxon>Gammaproteobacteria</taxon>
        <taxon>Methylococcales</taxon>
        <taxon>Methylococcaceae</taxon>
        <taxon>Methylomicrobium</taxon>
    </lineage>
</organism>
<sequence length="218" mass="24956">MIVSKPYTLHLKICPTLVLLSTLALIDGLFFYEARINANMEIVKEDHSLENDQVILLFISGLVYLRTFFYVRKGHKLFPCAGALLCLSFILRELDIEKFDLPQAVILLGHGLGRNILLAGLWLLTTALFLRNYKHYLEIAAYLLKTRSARFMIIGGLLLIVGDLFEDGVFGVVAYQLYEELSELDGYFFILLASLNLFFDLERRGRSDKELKTNRPSR</sequence>
<evidence type="ECO:0000313" key="2">
    <source>
        <dbReference type="EMBL" id="EIC30235.1"/>
    </source>
</evidence>